<proteinExistence type="predicted"/>
<evidence type="ECO:0000256" key="1">
    <source>
        <dbReference type="ARBA" id="ARBA00022729"/>
    </source>
</evidence>
<dbReference type="SUPFAM" id="SSF48726">
    <property type="entry name" value="Immunoglobulin"/>
    <property type="match status" value="1"/>
</dbReference>
<organism evidence="6 7">
    <name type="scientific">Gopherus agassizii</name>
    <name type="common">Agassiz's desert tortoise</name>
    <dbReference type="NCBI Taxonomy" id="38772"/>
    <lineage>
        <taxon>Eukaryota</taxon>
        <taxon>Metazoa</taxon>
        <taxon>Chordata</taxon>
        <taxon>Craniata</taxon>
        <taxon>Vertebrata</taxon>
        <taxon>Euteleostomi</taxon>
        <taxon>Archelosauria</taxon>
        <taxon>Testudinata</taxon>
        <taxon>Testudines</taxon>
        <taxon>Cryptodira</taxon>
        <taxon>Durocryptodira</taxon>
        <taxon>Testudinoidea</taxon>
        <taxon>Testudinidae</taxon>
        <taxon>Gopherus</taxon>
    </lineage>
</organism>
<dbReference type="Ensembl" id="ENSGAGT00000003596.1">
    <property type="protein sequence ID" value="ENSGAGP00000003120.1"/>
    <property type="gene ID" value="ENSGAGG00000002522.1"/>
</dbReference>
<evidence type="ECO:0008006" key="8">
    <source>
        <dbReference type="Google" id="ProtNLM"/>
    </source>
</evidence>
<dbReference type="GO" id="GO:0002764">
    <property type="term" value="P:immune response-regulating signaling pathway"/>
    <property type="evidence" value="ECO:0007669"/>
    <property type="project" value="TreeGrafter"/>
</dbReference>
<feature type="region of interest" description="Disordered" evidence="4">
    <location>
        <begin position="180"/>
        <end position="216"/>
    </location>
</feature>
<dbReference type="Gene3D" id="2.60.40.10">
    <property type="entry name" value="Immunoglobulins"/>
    <property type="match status" value="1"/>
</dbReference>
<evidence type="ECO:0000256" key="5">
    <source>
        <dbReference type="SAM" id="SignalP"/>
    </source>
</evidence>
<dbReference type="FunFam" id="2.60.40.10:FF:000049">
    <property type="entry name" value="Leukocyte immunoglobulin-like receptor subfamily B member 1"/>
    <property type="match status" value="1"/>
</dbReference>
<reference evidence="6" key="2">
    <citation type="submission" date="2025-08" db="UniProtKB">
        <authorList>
            <consortium name="Ensembl"/>
        </authorList>
    </citation>
    <scope>IDENTIFICATION</scope>
</reference>
<evidence type="ECO:0000313" key="6">
    <source>
        <dbReference type="Ensembl" id="ENSGAGP00000003120.1"/>
    </source>
</evidence>
<evidence type="ECO:0000313" key="7">
    <source>
        <dbReference type="Proteomes" id="UP000291020"/>
    </source>
</evidence>
<dbReference type="InterPro" id="IPR050412">
    <property type="entry name" value="Ig-like_Receptors_ImmuneReg"/>
</dbReference>
<name>A0A452GMQ5_9SAUR</name>
<keyword evidence="1 5" id="KW-0732">Signal</keyword>
<feature type="chain" id="PRO_5019143680" description="Ig-like domain-containing protein" evidence="5">
    <location>
        <begin position="21"/>
        <end position="255"/>
    </location>
</feature>
<dbReference type="InterPro" id="IPR013783">
    <property type="entry name" value="Ig-like_fold"/>
</dbReference>
<keyword evidence="7" id="KW-1185">Reference proteome</keyword>
<reference evidence="7" key="1">
    <citation type="journal article" date="2017" name="PLoS ONE">
        <title>The Agassiz's desert tortoise genome provides a resource for the conservation of a threatened species.</title>
        <authorList>
            <person name="Tollis M."/>
            <person name="DeNardo D.F."/>
            <person name="Cornelius J.A."/>
            <person name="Dolby G.A."/>
            <person name="Edwards T."/>
            <person name="Henen B.T."/>
            <person name="Karl A.E."/>
            <person name="Murphy R.W."/>
            <person name="Kusumi K."/>
        </authorList>
    </citation>
    <scope>NUCLEOTIDE SEQUENCE [LARGE SCALE GENOMIC DNA]</scope>
</reference>
<dbReference type="InterPro" id="IPR036179">
    <property type="entry name" value="Ig-like_dom_sf"/>
</dbReference>
<keyword evidence="3" id="KW-0393">Immunoglobulin domain</keyword>
<dbReference type="Proteomes" id="UP000291020">
    <property type="component" value="Unassembled WGS sequence"/>
</dbReference>
<reference evidence="6" key="3">
    <citation type="submission" date="2025-09" db="UniProtKB">
        <authorList>
            <consortium name="Ensembl"/>
        </authorList>
    </citation>
    <scope>IDENTIFICATION</scope>
</reference>
<sequence>TTPLVPALLCLLQLGPGVSGGFAMGLKRPSISVSPSGVIVLGAAVTIRCQCQCEARKLFLYKDGIQIKELDAGARDEFTIPSARHTGSYSCQYGTKSDPPVWSHPSDPVELMVAGEEPAQYLCSVTGFPGWVCGTAGLSVPPTWGFSRNCDADVKLQTLAGPALTQPGCWFRPSPIPAVAHFSSPEGTDPAGPQQPDHPTTEPEGEGEREKWNNLSPREQGSWLRCRLGQSDRLEEDGPCRQNCWIQVVYTENDG</sequence>
<dbReference type="AlphaFoldDB" id="A0A452GMQ5"/>
<evidence type="ECO:0000256" key="4">
    <source>
        <dbReference type="SAM" id="MobiDB-lite"/>
    </source>
</evidence>
<evidence type="ECO:0000256" key="3">
    <source>
        <dbReference type="ARBA" id="ARBA00023319"/>
    </source>
</evidence>
<keyword evidence="2" id="KW-1015">Disulfide bond</keyword>
<evidence type="ECO:0000256" key="2">
    <source>
        <dbReference type="ARBA" id="ARBA00023157"/>
    </source>
</evidence>
<protein>
    <recommendedName>
        <fullName evidence="8">Ig-like domain-containing protein</fullName>
    </recommendedName>
</protein>
<dbReference type="PANTHER" id="PTHR11738">
    <property type="entry name" value="MHC CLASS I NK CELL RECEPTOR"/>
    <property type="match status" value="1"/>
</dbReference>
<feature type="signal peptide" evidence="5">
    <location>
        <begin position="1"/>
        <end position="20"/>
    </location>
</feature>
<accession>A0A452GMQ5</accession>
<dbReference type="PANTHER" id="PTHR11738:SF186">
    <property type="entry name" value="OSTEOCLAST-ASSOCIATED IMMUNOGLOBULIN-LIKE RECEPTOR"/>
    <property type="match status" value="1"/>
</dbReference>